<gene>
    <name evidence="2" type="ORF">LZZ85_15830</name>
</gene>
<dbReference type="RefSeq" id="WP_237873908.1">
    <property type="nucleotide sequence ID" value="NZ_JAKLTR010000010.1"/>
</dbReference>
<dbReference type="SUPFAM" id="SSF56300">
    <property type="entry name" value="Metallo-dependent phosphatases"/>
    <property type="match status" value="1"/>
</dbReference>
<name>A0ABS9KTW3_9BACT</name>
<evidence type="ECO:0000259" key="1">
    <source>
        <dbReference type="Pfam" id="PF00149"/>
    </source>
</evidence>
<comment type="caution">
    <text evidence="2">The sequence shown here is derived from an EMBL/GenBank/DDBJ whole genome shotgun (WGS) entry which is preliminary data.</text>
</comment>
<sequence length="244" mass="28330">MSRTIAIGDIHGGLKALQQVIDLVKPTDEDLLIFLGDYVDGWSQSAQVIDYLIALSKRQFCIFIKGNHDAWCEAWLSYERLDKEWLNNGSGQSTVDSYKDHTPEEKEQHAIFFNSMRSYYADEHNRLFIHAGFSSMHGPEKERYETTYFWDRTLWETALALDKELMPESKLYPRRLKLFKEIFIGHTPTTNYDVNTPMHYANVWNIDTGAAFTGAVTAIDADTKEYWQSDIVQKLYPSEKGRHK</sequence>
<proteinExistence type="predicted"/>
<dbReference type="InterPro" id="IPR050126">
    <property type="entry name" value="Ap4A_hydrolase"/>
</dbReference>
<feature type="domain" description="Calcineurin-like phosphoesterase" evidence="1">
    <location>
        <begin position="3"/>
        <end position="190"/>
    </location>
</feature>
<dbReference type="PANTHER" id="PTHR42850">
    <property type="entry name" value="METALLOPHOSPHOESTERASE"/>
    <property type="match status" value="1"/>
</dbReference>
<dbReference type="Gene3D" id="3.60.21.10">
    <property type="match status" value="1"/>
</dbReference>
<accession>A0ABS9KTW3</accession>
<protein>
    <submittedName>
        <fullName evidence="2">Serine/threonine protein phosphatase</fullName>
    </submittedName>
</protein>
<dbReference type="InterPro" id="IPR029052">
    <property type="entry name" value="Metallo-depent_PP-like"/>
</dbReference>
<evidence type="ECO:0000313" key="2">
    <source>
        <dbReference type="EMBL" id="MCG2615770.1"/>
    </source>
</evidence>
<evidence type="ECO:0000313" key="3">
    <source>
        <dbReference type="Proteomes" id="UP001165367"/>
    </source>
</evidence>
<reference evidence="2" key="1">
    <citation type="submission" date="2022-01" db="EMBL/GenBank/DDBJ databases">
        <authorList>
            <person name="Jo J.-H."/>
            <person name="Im W.-T."/>
        </authorList>
    </citation>
    <scope>NUCLEOTIDE SEQUENCE</scope>
    <source>
        <strain evidence="2">NA20</strain>
    </source>
</reference>
<dbReference type="Pfam" id="PF00149">
    <property type="entry name" value="Metallophos"/>
    <property type="match status" value="1"/>
</dbReference>
<dbReference type="EMBL" id="JAKLTR010000010">
    <property type="protein sequence ID" value="MCG2615770.1"/>
    <property type="molecule type" value="Genomic_DNA"/>
</dbReference>
<dbReference type="CDD" id="cd00144">
    <property type="entry name" value="MPP_PPP_family"/>
    <property type="match status" value="1"/>
</dbReference>
<dbReference type="PANTHER" id="PTHR42850:SF4">
    <property type="entry name" value="ZINC-DEPENDENT ENDOPOLYPHOSPHATASE"/>
    <property type="match status" value="1"/>
</dbReference>
<dbReference type="Proteomes" id="UP001165367">
    <property type="component" value="Unassembled WGS sequence"/>
</dbReference>
<dbReference type="InterPro" id="IPR004843">
    <property type="entry name" value="Calcineurin-like_PHP"/>
</dbReference>
<keyword evidence="3" id="KW-1185">Reference proteome</keyword>
<organism evidence="2 3">
    <name type="scientific">Terrimonas ginsenosidimutans</name>
    <dbReference type="NCBI Taxonomy" id="2908004"/>
    <lineage>
        <taxon>Bacteria</taxon>
        <taxon>Pseudomonadati</taxon>
        <taxon>Bacteroidota</taxon>
        <taxon>Chitinophagia</taxon>
        <taxon>Chitinophagales</taxon>
        <taxon>Chitinophagaceae</taxon>
        <taxon>Terrimonas</taxon>
    </lineage>
</organism>